<keyword evidence="3" id="KW-1185">Reference proteome</keyword>
<name>A0A1L7WW98_9HELO</name>
<evidence type="ECO:0000313" key="3">
    <source>
        <dbReference type="Proteomes" id="UP000184330"/>
    </source>
</evidence>
<dbReference type="Proteomes" id="UP000184330">
    <property type="component" value="Unassembled WGS sequence"/>
</dbReference>
<evidence type="ECO:0000256" key="1">
    <source>
        <dbReference type="SAM" id="MobiDB-lite"/>
    </source>
</evidence>
<feature type="region of interest" description="Disordered" evidence="1">
    <location>
        <begin position="158"/>
        <end position="199"/>
    </location>
</feature>
<dbReference type="OrthoDB" id="3558919at2759"/>
<sequence length="214" mass="24420">MSLEQYPLVRGPNMVQLEEMSFFGKEFDPSEFTTPTISQAFEAEHGRPVTWPRAWQRLMVVAFDKTLVPRLTGKFLFVADKICFLEFCNSSDVKARQKGKTVLGRQELEGAWVLMKQRLRVAVRKHFTSNGIEEYWASKPQLYGVPDLDVALISDKAAEPEEELAAPTYSDDEDDDEDDADAMDVDVDEEQPEVDFGVEPFEPANRVYRVKTSE</sequence>
<dbReference type="AlphaFoldDB" id="A0A1L7WW98"/>
<reference evidence="2 3" key="1">
    <citation type="submission" date="2016-03" db="EMBL/GenBank/DDBJ databases">
        <authorList>
            <person name="Ploux O."/>
        </authorList>
    </citation>
    <scope>NUCLEOTIDE SEQUENCE [LARGE SCALE GENOMIC DNA]</scope>
    <source>
        <strain evidence="2 3">UAMH 11012</strain>
    </source>
</reference>
<protein>
    <submittedName>
        <fullName evidence="2">Uncharacterized protein</fullName>
    </submittedName>
</protein>
<proteinExistence type="predicted"/>
<dbReference type="EMBL" id="FJOG01000009">
    <property type="protein sequence ID" value="CZR57058.1"/>
    <property type="molecule type" value="Genomic_DNA"/>
</dbReference>
<accession>A0A1L7WW98</accession>
<gene>
    <name evidence="2" type="ORF">PAC_06947</name>
</gene>
<evidence type="ECO:0000313" key="2">
    <source>
        <dbReference type="EMBL" id="CZR57058.1"/>
    </source>
</evidence>
<feature type="compositionally biased region" description="Acidic residues" evidence="1">
    <location>
        <begin position="160"/>
        <end position="193"/>
    </location>
</feature>
<organism evidence="2 3">
    <name type="scientific">Phialocephala subalpina</name>
    <dbReference type="NCBI Taxonomy" id="576137"/>
    <lineage>
        <taxon>Eukaryota</taxon>
        <taxon>Fungi</taxon>
        <taxon>Dikarya</taxon>
        <taxon>Ascomycota</taxon>
        <taxon>Pezizomycotina</taxon>
        <taxon>Leotiomycetes</taxon>
        <taxon>Helotiales</taxon>
        <taxon>Mollisiaceae</taxon>
        <taxon>Phialocephala</taxon>
        <taxon>Phialocephala fortinii species complex</taxon>
    </lineage>
</organism>